<dbReference type="GO" id="GO:0004657">
    <property type="term" value="F:proline dehydrogenase activity"/>
    <property type="evidence" value="ECO:0007669"/>
    <property type="project" value="UniProtKB-UniRule"/>
</dbReference>
<evidence type="ECO:0000256" key="7">
    <source>
        <dbReference type="SAM" id="MobiDB-lite"/>
    </source>
</evidence>
<dbReference type="InterPro" id="IPR016162">
    <property type="entry name" value="Ald_DH_N"/>
</dbReference>
<comment type="catalytic activity">
    <reaction evidence="5">
        <text>L-proline + a quinone = (S)-1-pyrroline-5-carboxylate + a quinol + H(+)</text>
        <dbReference type="Rhea" id="RHEA:23784"/>
        <dbReference type="ChEBI" id="CHEBI:15378"/>
        <dbReference type="ChEBI" id="CHEBI:17388"/>
        <dbReference type="ChEBI" id="CHEBI:24646"/>
        <dbReference type="ChEBI" id="CHEBI:60039"/>
        <dbReference type="ChEBI" id="CHEBI:132124"/>
        <dbReference type="EC" id="1.5.5.2"/>
    </reaction>
</comment>
<dbReference type="InterPro" id="IPR015590">
    <property type="entry name" value="Aldehyde_DH_dom"/>
</dbReference>
<dbReference type="Pfam" id="PF14850">
    <property type="entry name" value="Pro_dh-DNA_bdg"/>
    <property type="match status" value="1"/>
</dbReference>
<reference evidence="11 12" key="1">
    <citation type="journal article" date="2018" name="Int. J. Syst. Bacteriol.">
        <title>Oceaniradius stylonemae gen. nov., sp. nov., isolated from a red alga, Stylonema cornu-cervi.</title>
        <authorList>
            <person name="Jeong S."/>
        </authorList>
    </citation>
    <scope>NUCLEOTIDE SEQUENCE [LARGE SCALE GENOMIC DNA]</scope>
    <source>
        <strain evidence="11 12">StC1</strain>
    </source>
</reference>
<accession>A0A3A8AG07</accession>
<dbReference type="InterPro" id="IPR016161">
    <property type="entry name" value="Ald_DH/histidinol_DH"/>
</dbReference>
<dbReference type="Proteomes" id="UP000246132">
    <property type="component" value="Unassembled WGS sequence"/>
</dbReference>
<dbReference type="InterPro" id="IPR016160">
    <property type="entry name" value="Ald_DH_CS_CYS"/>
</dbReference>
<keyword evidence="5" id="KW-0238">DNA-binding</keyword>
<dbReference type="GO" id="GO:0003677">
    <property type="term" value="F:DNA binding"/>
    <property type="evidence" value="ECO:0007669"/>
    <property type="project" value="UniProtKB-KW"/>
</dbReference>
<keyword evidence="5" id="KW-0805">Transcription regulation</keyword>
<dbReference type="PANTHER" id="PTHR42862">
    <property type="entry name" value="DELTA-1-PYRROLINE-5-CARBOXYLATE DEHYDROGENASE 1, ISOFORM A-RELATED"/>
    <property type="match status" value="1"/>
</dbReference>
<dbReference type="InterPro" id="IPR002872">
    <property type="entry name" value="Proline_DH_dom"/>
</dbReference>
<dbReference type="InterPro" id="IPR005933">
    <property type="entry name" value="PutA_C"/>
</dbReference>
<keyword evidence="2 5" id="KW-0560">Oxidoreductase</keyword>
<dbReference type="EC" id="1.5.5.2" evidence="5"/>
<evidence type="ECO:0000256" key="2">
    <source>
        <dbReference type="ARBA" id="ARBA00023002"/>
    </source>
</evidence>
<dbReference type="GO" id="GO:0003842">
    <property type="term" value="F:L-glutamate gamma-semialdehyde dehydrogenase activity"/>
    <property type="evidence" value="ECO:0007669"/>
    <property type="project" value="UniProtKB-UniRule"/>
</dbReference>
<dbReference type="EC" id="1.2.1.88" evidence="5"/>
<evidence type="ECO:0000256" key="1">
    <source>
        <dbReference type="ARBA" id="ARBA00004786"/>
    </source>
</evidence>
<keyword evidence="3 5" id="KW-0520">NAD</keyword>
<dbReference type="Gene3D" id="3.40.309.10">
    <property type="entry name" value="Aldehyde Dehydrogenase, Chain A, domain 2"/>
    <property type="match status" value="1"/>
</dbReference>
<comment type="cofactor">
    <cofactor evidence="5">
        <name>FAD</name>
        <dbReference type="ChEBI" id="CHEBI:57692"/>
    </cofactor>
</comment>
<evidence type="ECO:0000259" key="8">
    <source>
        <dbReference type="Pfam" id="PF00171"/>
    </source>
</evidence>
<dbReference type="PIRSF" id="PIRSF000197">
    <property type="entry name" value="Bifunct_PutA"/>
    <property type="match status" value="1"/>
</dbReference>
<dbReference type="InterPro" id="IPR029041">
    <property type="entry name" value="FAD-linked_oxidoreductase-like"/>
</dbReference>
<feature type="active site" evidence="6">
    <location>
        <position position="777"/>
    </location>
</feature>
<dbReference type="RefSeq" id="WP_109766229.1">
    <property type="nucleotide sequence ID" value="NZ_QFWV02000008.1"/>
</dbReference>
<feature type="domain" description="Aldehyde dehydrogenase" evidence="8">
    <location>
        <begin position="564"/>
        <end position="995"/>
    </location>
</feature>
<comment type="pathway">
    <text evidence="5">Amino-acid degradation; L-proline degradation into L-glutamate; L-glutamate from L-proline: step 1/2.</text>
</comment>
<feature type="region of interest" description="Disordered" evidence="7">
    <location>
        <begin position="1029"/>
        <end position="1048"/>
    </location>
</feature>
<dbReference type="Pfam" id="PF00171">
    <property type="entry name" value="Aldedh"/>
    <property type="match status" value="1"/>
</dbReference>
<comment type="caution">
    <text evidence="11">The sequence shown here is derived from an EMBL/GenBank/DDBJ whole genome shotgun (WGS) entry which is preliminary data.</text>
</comment>
<dbReference type="GO" id="GO:0003700">
    <property type="term" value="F:DNA-binding transcription factor activity"/>
    <property type="evidence" value="ECO:0007669"/>
    <property type="project" value="InterPro"/>
</dbReference>
<dbReference type="PROSITE" id="PS00070">
    <property type="entry name" value="ALDEHYDE_DEHYDR_CYS"/>
    <property type="match status" value="1"/>
</dbReference>
<comment type="function">
    <text evidence="5">Oxidizes proline to glutamate for use as a carbon and nitrogen source.</text>
</comment>
<evidence type="ECO:0000313" key="12">
    <source>
        <dbReference type="Proteomes" id="UP000246132"/>
    </source>
</evidence>
<evidence type="ECO:0000256" key="4">
    <source>
        <dbReference type="ARBA" id="ARBA00048142"/>
    </source>
</evidence>
<dbReference type="SUPFAM" id="SSF81935">
    <property type="entry name" value="N-terminal domain of bifunctional PutA protein"/>
    <property type="match status" value="1"/>
</dbReference>
<dbReference type="GO" id="GO:0009898">
    <property type="term" value="C:cytoplasmic side of plasma membrane"/>
    <property type="evidence" value="ECO:0007669"/>
    <property type="project" value="TreeGrafter"/>
</dbReference>
<dbReference type="InterPro" id="IPR024082">
    <property type="entry name" value="PRODH_PutA_dom_II"/>
</dbReference>
<dbReference type="InterPro" id="IPR050485">
    <property type="entry name" value="Proline_metab_enzyme"/>
</dbReference>
<protein>
    <recommendedName>
        <fullName evidence="5">Bifunctional protein PutA</fullName>
    </recommendedName>
    <domain>
        <recommendedName>
            <fullName evidence="5">Proline dehydrogenase</fullName>
            <ecNumber evidence="5">1.5.5.2</ecNumber>
        </recommendedName>
        <alternativeName>
            <fullName evidence="5">Proline oxidase</fullName>
        </alternativeName>
    </domain>
    <domain>
        <recommendedName>
            <fullName evidence="5">Delta-1-pyrroline-5-carboxylate dehydrogenase</fullName>
            <shortName evidence="5">P5C dehydrogenase</shortName>
            <ecNumber evidence="5">1.2.1.88</ecNumber>
        </recommendedName>
        <alternativeName>
            <fullName evidence="5">L-glutamate gamma-semialdehyde dehydrogenase</fullName>
        </alternativeName>
    </domain>
</protein>
<dbReference type="NCBIfam" id="NF008869">
    <property type="entry name" value="PRK11904.1"/>
    <property type="match status" value="1"/>
</dbReference>
<dbReference type="NCBIfam" id="TIGR01238">
    <property type="entry name" value="D1pyr5carbox3"/>
    <property type="match status" value="1"/>
</dbReference>
<dbReference type="Gene3D" id="3.20.20.220">
    <property type="match status" value="1"/>
</dbReference>
<keyword evidence="12" id="KW-1185">Reference proteome</keyword>
<sequence>MNDAPLPPSDALASHRQRIARLHLADEAEPLADMASAAPIGDEARKNAHLRASALVRDIRKMDTPGLMEVFLAEYGLSTDEGIALMCLAESLLRVPDADTMDALIEDKIAPSAWGEHLGRSASSLVNASTWALMLTGNVLRDPPKGGFASVMHGAVKRLGEPVIRTAVKQAMRELGRQFVLGQSIGEAMERAAGMEARGFTYSYDMLGEAALTMRDADTYYTAYMAAINAIGKAATHGAVKDNPGISIKLSALHPRYEEPQRGRVLAELVPRAAQLARLAARAGIGLNIDAEEAARLELSLDVIEQVIADPDLAGWDGFGVVVQAYGKRAMAVIDWLHALAERHDRRIMVRLVKGAYWDSEIKWAQMAGLEGFPVFTRKPATDAAWLHCARHLLNLTDRIYPQFATHNAHSVASVLEMGADPKTYEFQRLHGMGESLHTRVLQTEGTRCRIYAPVGAHKDLLAYLVRRLLENGANSSFVNQIVDKAVPPETVAADPFDALANAPDRQVRRPADLFAPERANSKGFDLYDPADIARIEDARSPWRDRQWAAAPLLAEDRDDPDRKPASVVNPANGDDHVGTVHEATQADIEAALGAARPWNAAVADRAAVLNAAAGLYEDNFGELFAILTREAGKITEDAIAELREAVDFLRYYAAEARKAPDAEPVGTFACISPWNFPLAIFTGQISAALAAGNAVIAKPAEATALIAHRAVGLLHQAGVPRTALQLLPGRGGTVGAAITSDRRVGGVCFTGSTATAQTINRAMAGNLAPSAPLIAETGGINAMIVDSTALPEQAVRDIIVSSFRSAGQRCSALRVLYLQEDIAEPFLKMLFGAMDELAVADPWTLSTDIGPVIDAAARDQIRAYIDAAEKTGNLLKRLAIPDRGTFVSPSVIRVSGIEEVTREVFGPVLHVATFAAGDIDHGVAAINATGYGLTFGMHTRIDDRVEQIASAIHAGNIYVNRNQIGAIVGSQPFGGEGLSGTGPKAGGPHYLPRFGKQAAIAAEPAAGRPAAGSTVQQRLDRVRGEIATGARETRDLPGPTGESNRWSTHPRGLVLCLGPSLDDAHEQARQAMAAGCGALMVAPGACGANVVDGVLDPDDLARLGGFDAVAFWGDEAAARAMRRALAGRDGPIVPLATARDITPWCLIERHVCIDTTAAGGNASLLAEMS</sequence>
<gene>
    <name evidence="11" type="primary">putA</name>
    <name evidence="11" type="ORF">DEM25_013295</name>
</gene>
<dbReference type="SUPFAM" id="SSF51730">
    <property type="entry name" value="FAD-linked oxidoreductase"/>
    <property type="match status" value="1"/>
</dbReference>
<dbReference type="GO" id="GO:0010133">
    <property type="term" value="P:L-proline catabolic process to L-glutamate"/>
    <property type="evidence" value="ECO:0007669"/>
    <property type="project" value="UniProtKB-UniRule"/>
</dbReference>
<evidence type="ECO:0000259" key="9">
    <source>
        <dbReference type="Pfam" id="PF01619"/>
    </source>
</evidence>
<comment type="similarity">
    <text evidence="5">In the C-terminal section; belongs to the aldehyde dehydrogenase family.</text>
</comment>
<dbReference type="CDD" id="cd07125">
    <property type="entry name" value="ALDH_PutA-P5CDH"/>
    <property type="match status" value="1"/>
</dbReference>
<keyword evidence="5" id="KW-0642">Proline metabolism</keyword>
<evidence type="ECO:0000256" key="3">
    <source>
        <dbReference type="ARBA" id="ARBA00023027"/>
    </source>
</evidence>
<keyword evidence="5" id="KW-0804">Transcription</keyword>
<organism evidence="11 12">
    <name type="scientific">Oceaniradius stylonematis</name>
    <dbReference type="NCBI Taxonomy" id="2184161"/>
    <lineage>
        <taxon>Bacteria</taxon>
        <taxon>Pseudomonadati</taxon>
        <taxon>Pseudomonadota</taxon>
        <taxon>Alphaproteobacteria</taxon>
        <taxon>Hyphomicrobiales</taxon>
        <taxon>Ahrensiaceae</taxon>
        <taxon>Oceaniradius</taxon>
    </lineage>
</organism>
<name>A0A3A8AG07_9HYPH</name>
<keyword evidence="5" id="KW-0274">FAD</keyword>
<dbReference type="InterPro" id="IPR016163">
    <property type="entry name" value="Ald_DH_C"/>
</dbReference>
<dbReference type="Gene3D" id="3.40.605.10">
    <property type="entry name" value="Aldehyde Dehydrogenase, Chain A, domain 1"/>
    <property type="match status" value="1"/>
</dbReference>
<dbReference type="AlphaFoldDB" id="A0A3A8AG07"/>
<dbReference type="InterPro" id="IPR024089">
    <property type="entry name" value="PRODH_PutA_dom_I/II"/>
</dbReference>
<dbReference type="UniPathway" id="UPA00261">
    <property type="reaction ID" value="UER00373"/>
</dbReference>
<keyword evidence="5" id="KW-0285">Flavoprotein</keyword>
<dbReference type="FunFam" id="3.40.309.10:FF:000005">
    <property type="entry name" value="1-pyrroline-5-carboxylate dehydrogenase 1"/>
    <property type="match status" value="1"/>
</dbReference>
<proteinExistence type="inferred from homology"/>
<evidence type="ECO:0000259" key="10">
    <source>
        <dbReference type="Pfam" id="PF14850"/>
    </source>
</evidence>
<comment type="pathway">
    <text evidence="1 5">Amino-acid degradation; L-proline degradation into L-glutamate; L-glutamate from L-proline: step 2/2.</text>
</comment>
<feature type="region of interest" description="Disordered" evidence="7">
    <location>
        <begin position="556"/>
        <end position="578"/>
    </location>
</feature>
<feature type="domain" description="Proline dehydrogenase PutA" evidence="10">
    <location>
        <begin position="68"/>
        <end position="179"/>
    </location>
</feature>
<dbReference type="SUPFAM" id="SSF53720">
    <property type="entry name" value="ALDH-like"/>
    <property type="match status" value="1"/>
</dbReference>
<dbReference type="EMBL" id="QFWV02000008">
    <property type="protein sequence ID" value="RKF05594.1"/>
    <property type="molecule type" value="Genomic_DNA"/>
</dbReference>
<dbReference type="InterPro" id="IPR025703">
    <property type="entry name" value="Bifunct_PutA"/>
</dbReference>
<keyword evidence="5" id="KW-0678">Repressor</keyword>
<comment type="similarity">
    <text evidence="5">In the N-terminal section; belongs to the proline dehydrogenase family.</text>
</comment>
<dbReference type="Gene3D" id="1.20.5.460">
    <property type="entry name" value="Single helix bin"/>
    <property type="match status" value="1"/>
</dbReference>
<evidence type="ECO:0000256" key="5">
    <source>
        <dbReference type="PIRNR" id="PIRNR000197"/>
    </source>
</evidence>
<comment type="catalytic activity">
    <reaction evidence="4 5">
        <text>L-glutamate 5-semialdehyde + NAD(+) + H2O = L-glutamate + NADH + 2 H(+)</text>
        <dbReference type="Rhea" id="RHEA:30235"/>
        <dbReference type="ChEBI" id="CHEBI:15377"/>
        <dbReference type="ChEBI" id="CHEBI:15378"/>
        <dbReference type="ChEBI" id="CHEBI:29985"/>
        <dbReference type="ChEBI" id="CHEBI:57540"/>
        <dbReference type="ChEBI" id="CHEBI:57945"/>
        <dbReference type="ChEBI" id="CHEBI:58066"/>
        <dbReference type="EC" id="1.2.1.88"/>
    </reaction>
</comment>
<dbReference type="Pfam" id="PF01619">
    <property type="entry name" value="Pro_dh"/>
    <property type="match status" value="1"/>
</dbReference>
<dbReference type="PANTHER" id="PTHR42862:SF1">
    <property type="entry name" value="DELTA-1-PYRROLINE-5-CARBOXYLATE DEHYDROGENASE 2, ISOFORM A-RELATED"/>
    <property type="match status" value="1"/>
</dbReference>
<feature type="active site" evidence="6">
    <location>
        <position position="811"/>
    </location>
</feature>
<dbReference type="OrthoDB" id="9812625at2"/>
<evidence type="ECO:0000313" key="11">
    <source>
        <dbReference type="EMBL" id="RKF05594.1"/>
    </source>
</evidence>
<feature type="domain" description="Proline dehydrogenase" evidence="9">
    <location>
        <begin position="189"/>
        <end position="481"/>
    </location>
</feature>
<evidence type="ECO:0000256" key="6">
    <source>
        <dbReference type="PIRSR" id="PIRSR000197-1"/>
    </source>
</evidence>